<gene>
    <name evidence="2" type="ORF">NA23_08750</name>
</gene>
<keyword evidence="1" id="KW-1133">Transmembrane helix</keyword>
<protein>
    <submittedName>
        <fullName evidence="2">Uncharacterized protein</fullName>
    </submittedName>
</protein>
<evidence type="ECO:0000313" key="3">
    <source>
        <dbReference type="Proteomes" id="UP000093740"/>
    </source>
</evidence>
<reference evidence="2 3" key="1">
    <citation type="journal article" date="2015" name="Stand. Genomic Sci.">
        <title>Genome sequence of a native-feather degrading extremely thermophilic Eubacterium, Fervidobacterium islandicum AW-1.</title>
        <authorList>
            <person name="Lee Y.J."/>
            <person name="Jeong H."/>
            <person name="Park G.S."/>
            <person name="Kwak Y."/>
            <person name="Lee S.J."/>
            <person name="Lee S.J."/>
            <person name="Park M.K."/>
            <person name="Kim J.Y."/>
            <person name="Kang H.K."/>
            <person name="Shin J.H."/>
            <person name="Lee D.W."/>
        </authorList>
    </citation>
    <scope>NUCLEOTIDE SEQUENCE [LARGE SCALE GENOMIC DNA]</scope>
    <source>
        <strain evidence="2 3">AW-1</strain>
    </source>
</reference>
<accession>A0AAI8CMY0</accession>
<dbReference type="AlphaFoldDB" id="A0AAI8CMY0"/>
<name>A0AAI8CMY0_FERIS</name>
<feature type="transmembrane region" description="Helical" evidence="1">
    <location>
        <begin position="115"/>
        <end position="134"/>
    </location>
</feature>
<dbReference type="EMBL" id="CP014334">
    <property type="protein sequence ID" value="AMW33313.1"/>
    <property type="molecule type" value="Genomic_DNA"/>
</dbReference>
<feature type="transmembrane region" description="Helical" evidence="1">
    <location>
        <begin position="154"/>
        <end position="173"/>
    </location>
</feature>
<feature type="transmembrane region" description="Helical" evidence="1">
    <location>
        <begin position="73"/>
        <end position="94"/>
    </location>
</feature>
<feature type="transmembrane region" description="Helical" evidence="1">
    <location>
        <begin position="39"/>
        <end position="61"/>
    </location>
</feature>
<dbReference type="RefSeq" id="WP_011994758.1">
    <property type="nucleotide sequence ID" value="NZ_CP014334.2"/>
</dbReference>
<organism evidence="2 3">
    <name type="scientific">Fervidobacterium islandicum</name>
    <dbReference type="NCBI Taxonomy" id="2423"/>
    <lineage>
        <taxon>Bacteria</taxon>
        <taxon>Thermotogati</taxon>
        <taxon>Thermotogota</taxon>
        <taxon>Thermotogae</taxon>
        <taxon>Thermotogales</taxon>
        <taxon>Fervidobacteriaceae</taxon>
        <taxon>Fervidobacterium</taxon>
    </lineage>
</organism>
<sequence length="174" mass="19802">MFGFIPLTEPEVKEMLEIMTQNDASHKKFMFTLINNNDIIAFGLSILISFVIDPVIIATIYGGSILKFLLATYFSYMIANYIINGGIYYTYIAIKFASTRKLKLKVTLNSILNSAFHVGLLTIALFLFVFVLRINTLQFAAVVNDKYNVPFEDFKAIFKHVPFVVLHFAFLFGI</sequence>
<keyword evidence="1" id="KW-0472">Membrane</keyword>
<dbReference type="Proteomes" id="UP000093740">
    <property type="component" value="Chromosome"/>
</dbReference>
<evidence type="ECO:0000256" key="1">
    <source>
        <dbReference type="SAM" id="Phobius"/>
    </source>
</evidence>
<keyword evidence="3" id="KW-1185">Reference proteome</keyword>
<evidence type="ECO:0000313" key="2">
    <source>
        <dbReference type="EMBL" id="AMW33313.1"/>
    </source>
</evidence>
<proteinExistence type="predicted"/>
<keyword evidence="1" id="KW-0812">Transmembrane</keyword>
<dbReference type="KEGG" id="fia:NA23_08750"/>